<dbReference type="EMBL" id="JARKIE010000004">
    <property type="protein sequence ID" value="KAJ7708252.1"/>
    <property type="molecule type" value="Genomic_DNA"/>
</dbReference>
<dbReference type="Gene3D" id="3.40.50.1000">
    <property type="entry name" value="HAD superfamily/HAD-like"/>
    <property type="match status" value="1"/>
</dbReference>
<dbReference type="Gene3D" id="1.10.150.240">
    <property type="entry name" value="Putative phosphatase, domain 2"/>
    <property type="match status" value="1"/>
</dbReference>
<dbReference type="SUPFAM" id="SSF56784">
    <property type="entry name" value="HAD-like"/>
    <property type="match status" value="1"/>
</dbReference>
<evidence type="ECO:0000313" key="4">
    <source>
        <dbReference type="Proteomes" id="UP001221757"/>
    </source>
</evidence>
<dbReference type="InterPro" id="IPR006328">
    <property type="entry name" value="2-HAD"/>
</dbReference>
<evidence type="ECO:0000256" key="1">
    <source>
        <dbReference type="ARBA" id="ARBA00008106"/>
    </source>
</evidence>
<organism evidence="3 4">
    <name type="scientific">Mycena rosella</name>
    <name type="common">Pink bonnet</name>
    <name type="synonym">Agaricus rosellus</name>
    <dbReference type="NCBI Taxonomy" id="1033263"/>
    <lineage>
        <taxon>Eukaryota</taxon>
        <taxon>Fungi</taxon>
        <taxon>Dikarya</taxon>
        <taxon>Basidiomycota</taxon>
        <taxon>Agaricomycotina</taxon>
        <taxon>Agaricomycetes</taxon>
        <taxon>Agaricomycetidae</taxon>
        <taxon>Agaricales</taxon>
        <taxon>Marasmiineae</taxon>
        <taxon>Mycenaceae</taxon>
        <taxon>Mycena</taxon>
    </lineage>
</organism>
<keyword evidence="4" id="KW-1185">Reference proteome</keyword>
<proteinExistence type="inferred from homology"/>
<comment type="similarity">
    <text evidence="1">Belongs to the HAD-like hydrolase superfamily. S-2-haloalkanoic acid dehalogenase family.</text>
</comment>
<dbReference type="PRINTS" id="PR00413">
    <property type="entry name" value="HADHALOGNASE"/>
</dbReference>
<dbReference type="Proteomes" id="UP001221757">
    <property type="component" value="Unassembled WGS sequence"/>
</dbReference>
<gene>
    <name evidence="3" type="ORF">B0H17DRAFT_1032004</name>
</gene>
<dbReference type="Pfam" id="PF00702">
    <property type="entry name" value="Hydrolase"/>
    <property type="match status" value="1"/>
</dbReference>
<dbReference type="InterPro" id="IPR023198">
    <property type="entry name" value="PGP-like_dom2"/>
</dbReference>
<dbReference type="PANTHER" id="PTHR43316:SF3">
    <property type="entry name" value="HALOACID DEHALOGENASE, TYPE II (AFU_ORTHOLOGUE AFUA_2G07750)-RELATED"/>
    <property type="match status" value="1"/>
</dbReference>
<sequence length="247" mass="27423">MDSGLRGVQALVFDVLGTVVDWHGSLTQEIATLGEKYGATGDWSDFAKTWRRGYIDHIDKVVQGGIGSLNVDEVHREILETMLHSPEWSHFGALLNKEEREKLNSAWHRLHGWPDATAGLYALKKQTIVAALSNGNVRLLVDMAKHSDLPWDAVFSSELFGSYKPDTKVYEGAMKHLSLEPQYCAMVAAHMWDLRGAARAGMKTVYVLRAAEEPFDQEEVKTKADGGEVDFVVNSFTELAALFAGEK</sequence>
<reference evidence="3" key="1">
    <citation type="submission" date="2023-03" db="EMBL/GenBank/DDBJ databases">
        <title>Massive genome expansion in bonnet fungi (Mycena s.s.) driven by repeated elements and novel gene families across ecological guilds.</title>
        <authorList>
            <consortium name="Lawrence Berkeley National Laboratory"/>
            <person name="Harder C.B."/>
            <person name="Miyauchi S."/>
            <person name="Viragh M."/>
            <person name="Kuo A."/>
            <person name="Thoen E."/>
            <person name="Andreopoulos B."/>
            <person name="Lu D."/>
            <person name="Skrede I."/>
            <person name="Drula E."/>
            <person name="Henrissat B."/>
            <person name="Morin E."/>
            <person name="Kohler A."/>
            <person name="Barry K."/>
            <person name="LaButti K."/>
            <person name="Morin E."/>
            <person name="Salamov A."/>
            <person name="Lipzen A."/>
            <person name="Mereny Z."/>
            <person name="Hegedus B."/>
            <person name="Baldrian P."/>
            <person name="Stursova M."/>
            <person name="Weitz H."/>
            <person name="Taylor A."/>
            <person name="Grigoriev I.V."/>
            <person name="Nagy L.G."/>
            <person name="Martin F."/>
            <person name="Kauserud H."/>
        </authorList>
    </citation>
    <scope>NUCLEOTIDE SEQUENCE</scope>
    <source>
        <strain evidence="3">CBHHK067</strain>
    </source>
</reference>
<dbReference type="NCBIfam" id="TIGR01493">
    <property type="entry name" value="HAD-SF-IA-v2"/>
    <property type="match status" value="1"/>
</dbReference>
<dbReference type="GO" id="GO:0019120">
    <property type="term" value="F:hydrolase activity, acting on acid halide bonds, in C-halide compounds"/>
    <property type="evidence" value="ECO:0007669"/>
    <property type="project" value="InterPro"/>
</dbReference>
<keyword evidence="2" id="KW-0378">Hydrolase</keyword>
<evidence type="ECO:0000313" key="3">
    <source>
        <dbReference type="EMBL" id="KAJ7708252.1"/>
    </source>
</evidence>
<dbReference type="SFLD" id="SFLDS00003">
    <property type="entry name" value="Haloacid_Dehalogenase"/>
    <property type="match status" value="1"/>
</dbReference>
<accession>A0AAD7GZ53</accession>
<evidence type="ECO:0000256" key="2">
    <source>
        <dbReference type="ARBA" id="ARBA00022801"/>
    </source>
</evidence>
<dbReference type="InterPro" id="IPR051540">
    <property type="entry name" value="S-2-haloacid_dehalogenase"/>
</dbReference>
<dbReference type="NCBIfam" id="TIGR01428">
    <property type="entry name" value="HAD_type_II"/>
    <property type="match status" value="1"/>
</dbReference>
<name>A0AAD7GZ53_MYCRO</name>
<comment type="caution">
    <text evidence="3">The sequence shown here is derived from an EMBL/GenBank/DDBJ whole genome shotgun (WGS) entry which is preliminary data.</text>
</comment>
<dbReference type="InterPro" id="IPR023214">
    <property type="entry name" value="HAD_sf"/>
</dbReference>
<dbReference type="InterPro" id="IPR006439">
    <property type="entry name" value="HAD-SF_hydro_IA"/>
</dbReference>
<dbReference type="InterPro" id="IPR036412">
    <property type="entry name" value="HAD-like_sf"/>
</dbReference>
<protein>
    <submittedName>
        <fullName evidence="3">Haloacid dehalogenase</fullName>
    </submittedName>
</protein>
<dbReference type="GO" id="GO:0016791">
    <property type="term" value="F:phosphatase activity"/>
    <property type="evidence" value="ECO:0007669"/>
    <property type="project" value="UniProtKB-ARBA"/>
</dbReference>
<dbReference type="SFLD" id="SFLDG01129">
    <property type="entry name" value="C1.5:_HAD__Beta-PGM__Phosphata"/>
    <property type="match status" value="1"/>
</dbReference>
<dbReference type="PANTHER" id="PTHR43316">
    <property type="entry name" value="HYDROLASE, HALOACID DELAHOGENASE-RELATED"/>
    <property type="match status" value="1"/>
</dbReference>
<dbReference type="AlphaFoldDB" id="A0AAD7GZ53"/>